<evidence type="ECO:0000313" key="1">
    <source>
        <dbReference type="EMBL" id="PWA59734.1"/>
    </source>
</evidence>
<organism evidence="1 2">
    <name type="scientific">Artemisia annua</name>
    <name type="common">Sweet wormwood</name>
    <dbReference type="NCBI Taxonomy" id="35608"/>
    <lineage>
        <taxon>Eukaryota</taxon>
        <taxon>Viridiplantae</taxon>
        <taxon>Streptophyta</taxon>
        <taxon>Embryophyta</taxon>
        <taxon>Tracheophyta</taxon>
        <taxon>Spermatophyta</taxon>
        <taxon>Magnoliopsida</taxon>
        <taxon>eudicotyledons</taxon>
        <taxon>Gunneridae</taxon>
        <taxon>Pentapetalae</taxon>
        <taxon>asterids</taxon>
        <taxon>campanulids</taxon>
        <taxon>Asterales</taxon>
        <taxon>Asteraceae</taxon>
        <taxon>Asteroideae</taxon>
        <taxon>Anthemideae</taxon>
        <taxon>Artemisiinae</taxon>
        <taxon>Artemisia</taxon>
    </lineage>
</organism>
<reference evidence="1 2" key="1">
    <citation type="journal article" date="2018" name="Mol. Plant">
        <title>The genome of Artemisia annua provides insight into the evolution of Asteraceae family and artemisinin biosynthesis.</title>
        <authorList>
            <person name="Shen Q."/>
            <person name="Zhang L."/>
            <person name="Liao Z."/>
            <person name="Wang S."/>
            <person name="Yan T."/>
            <person name="Shi P."/>
            <person name="Liu M."/>
            <person name="Fu X."/>
            <person name="Pan Q."/>
            <person name="Wang Y."/>
            <person name="Lv Z."/>
            <person name="Lu X."/>
            <person name="Zhang F."/>
            <person name="Jiang W."/>
            <person name="Ma Y."/>
            <person name="Chen M."/>
            <person name="Hao X."/>
            <person name="Li L."/>
            <person name="Tang Y."/>
            <person name="Lv G."/>
            <person name="Zhou Y."/>
            <person name="Sun X."/>
            <person name="Brodelius P.E."/>
            <person name="Rose J.K.C."/>
            <person name="Tang K."/>
        </authorList>
    </citation>
    <scope>NUCLEOTIDE SEQUENCE [LARGE SCALE GENOMIC DNA]</scope>
    <source>
        <strain evidence="2">cv. Huhao1</strain>
        <tissue evidence="1">Leaf</tissue>
    </source>
</reference>
<dbReference type="STRING" id="35608.A0A2U1MER3"/>
<accession>A0A2U1MER3</accession>
<dbReference type="EMBL" id="PKPP01005547">
    <property type="protein sequence ID" value="PWA59734.1"/>
    <property type="molecule type" value="Genomic_DNA"/>
</dbReference>
<comment type="caution">
    <text evidence="1">The sequence shown here is derived from an EMBL/GenBank/DDBJ whole genome shotgun (WGS) entry which is preliminary data.</text>
</comment>
<sequence>MKQGEDASVEVAVMAISTFLLETVFDELLHLTVLKWEDVEETRNMERLRSLGSGSGIAVGPGICLQVGDVVMYGGAPIGAYAEEQMLPAERVLSVPFYT</sequence>
<gene>
    <name evidence="1" type="ORF">CTI12_AA287400</name>
</gene>
<dbReference type="AlphaFoldDB" id="A0A2U1MER3"/>
<dbReference type="Proteomes" id="UP000245207">
    <property type="component" value="Unassembled WGS sequence"/>
</dbReference>
<protein>
    <submittedName>
        <fullName evidence="1">Quinone oxidoreductase</fullName>
    </submittedName>
</protein>
<name>A0A2U1MER3_ARTAN</name>
<proteinExistence type="predicted"/>
<dbReference type="OrthoDB" id="3509362at2759"/>
<keyword evidence="2" id="KW-1185">Reference proteome</keyword>
<evidence type="ECO:0000313" key="2">
    <source>
        <dbReference type="Proteomes" id="UP000245207"/>
    </source>
</evidence>